<dbReference type="OMA" id="HEITRIH"/>
<dbReference type="EMBL" id="CAJNNV010011377">
    <property type="protein sequence ID" value="CAE8599665.1"/>
    <property type="molecule type" value="Genomic_DNA"/>
</dbReference>
<dbReference type="Pfam" id="PF12294">
    <property type="entry name" value="DUF3626"/>
    <property type="match status" value="1"/>
</dbReference>
<name>A0A813EMS4_POLGL</name>
<sequence length="227" mass="25757">AARLVDCQKSALRHIRTLAKNNHEQALPKLQRRVQTLGFTDSDLWMTLAWVRELAPIIVHINLSTMMPFMESDTHYRNQFETASSGGLLKPEVRTKWERDLFGGTYDGSRGFDRCKYGVLNAMNDHRGVVKCHQYGDSYLVLRDVRLRTTFSPEDSANLKAERLAVLDYYGHVLAEYSDEELRETVGVANSPDAAVLGDSSKVAAMKYKEGQIHGEVCWAKHVERLV</sequence>
<dbReference type="Proteomes" id="UP000654075">
    <property type="component" value="Unassembled WGS sequence"/>
</dbReference>
<dbReference type="OrthoDB" id="5982664at2759"/>
<feature type="non-terminal residue" evidence="1">
    <location>
        <position position="1"/>
    </location>
</feature>
<evidence type="ECO:0000313" key="2">
    <source>
        <dbReference type="Proteomes" id="UP000654075"/>
    </source>
</evidence>
<comment type="caution">
    <text evidence="1">The sequence shown here is derived from an EMBL/GenBank/DDBJ whole genome shotgun (WGS) entry which is preliminary data.</text>
</comment>
<keyword evidence="2" id="KW-1185">Reference proteome</keyword>
<organism evidence="1 2">
    <name type="scientific">Polarella glacialis</name>
    <name type="common">Dinoflagellate</name>
    <dbReference type="NCBI Taxonomy" id="89957"/>
    <lineage>
        <taxon>Eukaryota</taxon>
        <taxon>Sar</taxon>
        <taxon>Alveolata</taxon>
        <taxon>Dinophyceae</taxon>
        <taxon>Suessiales</taxon>
        <taxon>Suessiaceae</taxon>
        <taxon>Polarella</taxon>
    </lineage>
</organism>
<gene>
    <name evidence="1" type="ORF">PGLA1383_LOCUS18011</name>
</gene>
<protein>
    <submittedName>
        <fullName evidence="1">Uncharacterized protein</fullName>
    </submittedName>
</protein>
<accession>A0A813EMS4</accession>
<dbReference type="InterPro" id="IPR022074">
    <property type="entry name" value="DUF3626"/>
</dbReference>
<evidence type="ECO:0000313" key="1">
    <source>
        <dbReference type="EMBL" id="CAE8599665.1"/>
    </source>
</evidence>
<feature type="non-terminal residue" evidence="1">
    <location>
        <position position="227"/>
    </location>
</feature>
<dbReference type="AlphaFoldDB" id="A0A813EMS4"/>
<proteinExistence type="predicted"/>
<reference evidence="1" key="1">
    <citation type="submission" date="2021-02" db="EMBL/GenBank/DDBJ databases">
        <authorList>
            <person name="Dougan E. K."/>
            <person name="Rhodes N."/>
            <person name="Thang M."/>
            <person name="Chan C."/>
        </authorList>
    </citation>
    <scope>NUCLEOTIDE SEQUENCE</scope>
</reference>